<dbReference type="InterPro" id="IPR015943">
    <property type="entry name" value="WD40/YVTN_repeat-like_dom_sf"/>
</dbReference>
<dbReference type="Gene3D" id="2.130.10.10">
    <property type="entry name" value="YVTN repeat-like/Quinoprotein amine dehydrogenase"/>
    <property type="match status" value="1"/>
</dbReference>
<dbReference type="KEGG" id="abat:CFX1CAM_0905"/>
<dbReference type="SUPFAM" id="SSF63829">
    <property type="entry name" value="Calcium-dependent phosphotriesterase"/>
    <property type="match status" value="1"/>
</dbReference>
<evidence type="ECO:0000313" key="1">
    <source>
        <dbReference type="EMBL" id="SMX53970.1"/>
    </source>
</evidence>
<dbReference type="RefSeq" id="WP_087861873.1">
    <property type="nucleotide sequence ID" value="NZ_LT859958.1"/>
</dbReference>
<protein>
    <recommendedName>
        <fullName evidence="3">Lipoprotein</fullName>
    </recommendedName>
</protein>
<evidence type="ECO:0000313" key="2">
    <source>
        <dbReference type="Proteomes" id="UP000195514"/>
    </source>
</evidence>
<proteinExistence type="predicted"/>
<dbReference type="AlphaFoldDB" id="A0A1Y6K7G1"/>
<accession>A0A1Y6K7G1</accession>
<dbReference type="EMBL" id="LT859958">
    <property type="protein sequence ID" value="SMX53970.1"/>
    <property type="molecule type" value="Genomic_DNA"/>
</dbReference>
<evidence type="ECO:0008006" key="3">
    <source>
        <dbReference type="Google" id="ProtNLM"/>
    </source>
</evidence>
<reference evidence="2" key="1">
    <citation type="submission" date="2017-05" db="EMBL/GenBank/DDBJ databases">
        <authorList>
            <person name="Kirkegaard R."/>
            <person name="Mcilroy J S."/>
        </authorList>
    </citation>
    <scope>NUCLEOTIDE SEQUENCE [LARGE SCALE GENOMIC DNA]</scope>
</reference>
<gene>
    <name evidence="1" type="ORF">CFX1CAM_0905</name>
</gene>
<organism evidence="1 2">
    <name type="scientific">Candidatus Brevifilum fermentans</name>
    <dbReference type="NCBI Taxonomy" id="1986204"/>
    <lineage>
        <taxon>Bacteria</taxon>
        <taxon>Bacillati</taxon>
        <taxon>Chloroflexota</taxon>
        <taxon>Anaerolineae</taxon>
        <taxon>Anaerolineales</taxon>
        <taxon>Anaerolineaceae</taxon>
        <taxon>Candidatus Brevifilum</taxon>
    </lineage>
</organism>
<dbReference type="Proteomes" id="UP000195514">
    <property type="component" value="Chromosome I"/>
</dbReference>
<dbReference type="OrthoDB" id="9769473at2"/>
<dbReference type="PROSITE" id="PS51257">
    <property type="entry name" value="PROKAR_LIPOPROTEIN"/>
    <property type="match status" value="1"/>
</dbReference>
<sequence length="402" mass="45966">MKIVNNASKLILTTLIISLVSCGVSKPFQEFDLKSSFTEMMTETENLEVCLPPIIKSSLPLGENVTLSLEELESSIATLPPLAWEKAEELPFPENSDPRIELINPRSRSLTLWFRVQEQSTISFWTYSLETQKWNAVASPSKVDHYFFDSESQLWFIVEGNVELQFYKIDQAENKLKEMLIIDASKLNNRILDFAYSPDHSLWVIMSNPTTLNQILVNLDLQTGKVTDHVTLSEYIIGVDTDEKGNVFSLNNKGVVERFNPKAKTVSYTYLSPKSSYWNAGETEFFFTETGQVYLNDLAWFENDDYSSNLHLIFRSTVFVTQTDDGSGSFVWESPEPQAETEDGRIWYKSMRGLAWHQPETGEWCMFTSAKSNIVKDSQGNLWIIYDNALYMLPASETSKQE</sequence>
<keyword evidence="2" id="KW-1185">Reference proteome</keyword>
<name>A0A1Y6K7G1_9CHLR</name>